<dbReference type="Pfam" id="PF19898">
    <property type="entry name" value="DUF6371"/>
    <property type="match status" value="1"/>
</dbReference>
<evidence type="ECO:0000259" key="2">
    <source>
        <dbReference type="Pfam" id="PF21957"/>
    </source>
</evidence>
<evidence type="ECO:0000313" key="4">
    <source>
        <dbReference type="Proteomes" id="UP000253141"/>
    </source>
</evidence>
<feature type="domain" description="Zinc beta-ribbon finger putative" evidence="2">
    <location>
        <begin position="2"/>
        <end position="54"/>
    </location>
</feature>
<dbReference type="Pfam" id="PF21957">
    <property type="entry name" value="Zn_ribbon_16"/>
    <property type="match status" value="1"/>
</dbReference>
<gene>
    <name evidence="3" type="ORF">DVG78_21565</name>
</gene>
<dbReference type="NCBIfam" id="NF040506">
    <property type="entry name" value="PG0870_Nterm"/>
    <property type="match status" value="1"/>
</dbReference>
<sequence length="884" mass="101946">MPFQFEKHPKKKGRCPSCGDPKSFRYYEKDGVRLSEEFGKCERTNSCGHHSKPNLPSFSTTISSVNVGSDSETLLPDVYKQEQYKTWNENQESAFHVYCQSLGITKKHLSKHSVGTDQKGRTVFILKNEKKEIVNAKWILYKSDGHRDKAFTSHSLKQPPDGKKYGMCLYGEDLLDPEKQKMVIVVESEKTKVIASFFYSQFDWVACGSANGLTDTKITPLKGRKVIWLCDADKAGRLEASSIKNLEKHGIDFEIIDLFPERNDGYDIADAIGDKQLHDILSGVRVVNYGVHLDSTKQKKDTYALNRSQYSTVDYRKDGSIWVLGKKNWENVANFHLFIKYCTEDENQQITWVLELRPKNGDTVFLEVEHDGFCSSKRMKNLITAKQLSFKANDDHLSEIHAHLFALKSFSKAVKINRFGLHRESELFLFANHAVTPEGEIISPDEFGIVSFKDWCISIPRINTNKRHRFTLSDYPIKFNDWFNLFQEAHLKENAFLPACFYIMSLFRDLVILHKPTSPILYAKGPAGTGKSSIIRSLTYLFGFKQDDINLKSKNTDAALIKLMSQSSNTCLWMDEFVNNLPQEGLLQAVYDNTGYHKTPDNSRNKTETESIDIHSALMLTSNYLPQNSIFFSRCLFIPIESHQKTKEQIIAFTRLSELQENGLGMITVELLKHRALIKKSYDSAYATLYDRFKSGFINEGLNERLFSNMAQTMACAFVLTCEGHIALCEYTDREDILDEFTEIGRKSISRQQSINNVNSILAEFFNTLQVMFDQHQIHEGIHFRFEGPFLYIRAPLIYTIFMEKYRRIHHKEAPDKDSVFQEILQMEAPRTEKEVKKTIRFRQHERNENKAPTQAVTNSLSITYEYVKSKYDLDLINRQPKNF</sequence>
<name>A0A369I286_9BACT</name>
<keyword evidence="4" id="KW-1185">Reference proteome</keyword>
<comment type="caution">
    <text evidence="3">The sequence shown here is derived from an EMBL/GenBank/DDBJ whole genome shotgun (WGS) entry which is preliminary data.</text>
</comment>
<dbReference type="OrthoDB" id="1068350at2"/>
<dbReference type="Proteomes" id="UP000253141">
    <property type="component" value="Unassembled WGS sequence"/>
</dbReference>
<protein>
    <submittedName>
        <fullName evidence="3">DUF927 domain-containing protein</fullName>
    </submittedName>
</protein>
<evidence type="ECO:0000313" key="3">
    <source>
        <dbReference type="EMBL" id="RDB03891.1"/>
    </source>
</evidence>
<organism evidence="3 4">
    <name type="scientific">Runella aurantiaca</name>
    <dbReference type="NCBI Taxonomy" id="2282308"/>
    <lineage>
        <taxon>Bacteria</taxon>
        <taxon>Pseudomonadati</taxon>
        <taxon>Bacteroidota</taxon>
        <taxon>Cytophagia</taxon>
        <taxon>Cytophagales</taxon>
        <taxon>Spirosomataceae</taxon>
        <taxon>Runella</taxon>
    </lineage>
</organism>
<dbReference type="InterPro" id="IPR045951">
    <property type="entry name" value="DUF6371"/>
</dbReference>
<evidence type="ECO:0000259" key="1">
    <source>
        <dbReference type="Pfam" id="PF19898"/>
    </source>
</evidence>
<dbReference type="SUPFAM" id="SSF52540">
    <property type="entry name" value="P-loop containing nucleoside triphosphate hydrolases"/>
    <property type="match status" value="1"/>
</dbReference>
<dbReference type="Gene3D" id="3.40.50.300">
    <property type="entry name" value="P-loop containing nucleotide triphosphate hydrolases"/>
    <property type="match status" value="1"/>
</dbReference>
<dbReference type="EMBL" id="QPIW01000022">
    <property type="protein sequence ID" value="RDB03891.1"/>
    <property type="molecule type" value="Genomic_DNA"/>
</dbReference>
<accession>A0A369I286</accession>
<reference evidence="3 4" key="1">
    <citation type="submission" date="2018-07" db="EMBL/GenBank/DDBJ databases">
        <title>Genome analysis of Runella aurantiaca.</title>
        <authorList>
            <person name="Yang X."/>
        </authorList>
    </citation>
    <scope>NUCLEOTIDE SEQUENCE [LARGE SCALE GENOMIC DNA]</scope>
    <source>
        <strain evidence="3 4">YX9</strain>
    </source>
</reference>
<dbReference type="AlphaFoldDB" id="A0A369I286"/>
<feature type="domain" description="DUF6371" evidence="1">
    <location>
        <begin position="105"/>
        <end position="231"/>
    </location>
</feature>
<dbReference type="InterPro" id="IPR047731">
    <property type="entry name" value="Zinc_ribbon_put"/>
</dbReference>
<dbReference type="InterPro" id="IPR027417">
    <property type="entry name" value="P-loop_NTPase"/>
</dbReference>
<proteinExistence type="predicted"/>